<sequence>MRTRGTCFSGTPSPPSWIYVGFGTTPLAFIASSLSFLPHPFSPPRPSRPRTLADTPYPRGTYVTNPFIYS</sequence>
<keyword evidence="1" id="KW-1133">Transmembrane helix</keyword>
<accession>A0A165H424</accession>
<evidence type="ECO:0000313" key="3">
    <source>
        <dbReference type="Proteomes" id="UP000076871"/>
    </source>
</evidence>
<evidence type="ECO:0000313" key="2">
    <source>
        <dbReference type="EMBL" id="KZT11214.1"/>
    </source>
</evidence>
<dbReference type="GeneID" id="63824838"/>
<dbReference type="InParanoid" id="A0A165H424"/>
<evidence type="ECO:0000256" key="1">
    <source>
        <dbReference type="SAM" id="Phobius"/>
    </source>
</evidence>
<gene>
    <name evidence="2" type="ORF">LAESUDRAFT_720411</name>
</gene>
<proteinExistence type="predicted"/>
<dbReference type="EMBL" id="KV427607">
    <property type="protein sequence ID" value="KZT11214.1"/>
    <property type="molecule type" value="Genomic_DNA"/>
</dbReference>
<reference evidence="2 3" key="1">
    <citation type="journal article" date="2016" name="Mol. Biol. Evol.">
        <title>Comparative Genomics of Early-Diverging Mushroom-Forming Fungi Provides Insights into the Origins of Lignocellulose Decay Capabilities.</title>
        <authorList>
            <person name="Nagy L.G."/>
            <person name="Riley R."/>
            <person name="Tritt A."/>
            <person name="Adam C."/>
            <person name="Daum C."/>
            <person name="Floudas D."/>
            <person name="Sun H."/>
            <person name="Yadav J.S."/>
            <person name="Pangilinan J."/>
            <person name="Larsson K.H."/>
            <person name="Matsuura K."/>
            <person name="Barry K."/>
            <person name="Labutti K."/>
            <person name="Kuo R."/>
            <person name="Ohm R.A."/>
            <person name="Bhattacharya S.S."/>
            <person name="Shirouzu T."/>
            <person name="Yoshinaga Y."/>
            <person name="Martin F.M."/>
            <person name="Grigoriev I.V."/>
            <person name="Hibbett D.S."/>
        </authorList>
    </citation>
    <scope>NUCLEOTIDE SEQUENCE [LARGE SCALE GENOMIC DNA]</scope>
    <source>
        <strain evidence="2 3">93-53</strain>
    </source>
</reference>
<dbReference type="Proteomes" id="UP000076871">
    <property type="component" value="Unassembled WGS sequence"/>
</dbReference>
<keyword evidence="1" id="KW-0812">Transmembrane</keyword>
<organism evidence="2 3">
    <name type="scientific">Laetiporus sulphureus 93-53</name>
    <dbReference type="NCBI Taxonomy" id="1314785"/>
    <lineage>
        <taxon>Eukaryota</taxon>
        <taxon>Fungi</taxon>
        <taxon>Dikarya</taxon>
        <taxon>Basidiomycota</taxon>
        <taxon>Agaricomycotina</taxon>
        <taxon>Agaricomycetes</taxon>
        <taxon>Polyporales</taxon>
        <taxon>Laetiporus</taxon>
    </lineage>
</organism>
<keyword evidence="1" id="KW-0472">Membrane</keyword>
<keyword evidence="3" id="KW-1185">Reference proteome</keyword>
<protein>
    <submittedName>
        <fullName evidence="2">Uncharacterized protein</fullName>
    </submittedName>
</protein>
<name>A0A165H424_9APHY</name>
<feature type="transmembrane region" description="Helical" evidence="1">
    <location>
        <begin position="16"/>
        <end position="37"/>
    </location>
</feature>
<dbReference type="RefSeq" id="XP_040768954.1">
    <property type="nucleotide sequence ID" value="XM_040907809.1"/>
</dbReference>
<dbReference type="AlphaFoldDB" id="A0A165H424"/>